<accession>A0A2V0RKR1</accession>
<reference evidence="1" key="1">
    <citation type="submission" date="2017-04" db="EMBL/GenBank/DDBJ databases">
        <title>Unveiling RNA virosphere associated with marine microorganisms.</title>
        <authorList>
            <person name="Urayama S."/>
            <person name="Takaki Y."/>
            <person name="Nishi S."/>
            <person name="Yoshida Y."/>
            <person name="Deguchi S."/>
            <person name="Takai K."/>
            <person name="Nunoura T."/>
        </authorList>
    </citation>
    <scope>NUCLEOTIDE SEQUENCE</scope>
</reference>
<dbReference type="EMBL" id="BDQA01000728">
    <property type="protein sequence ID" value="GBH22172.1"/>
    <property type="molecule type" value="Genomic_RNA"/>
</dbReference>
<dbReference type="AlphaFoldDB" id="A0A2V0RKR1"/>
<sequence>MERKKDENGNRLVYKNWRVDLYRELMHYLSNCYLSIGKLTDKLKPQQKVRFLTGWYKIYSEVVKRYNLSVAHIFLTETGDCVHRRAILAFFLSAHTALGSYWIPRATQKRIGLPSTFEAETLAEMVFYAKARVWIPITDEPYANHVSILVNGVLPSKPVDPLAPFVE</sequence>
<comment type="caution">
    <text evidence="1">The sequence shown here is derived from an EMBL/GenBank/DDBJ whole genome shotgun (WGS) entry which is preliminary data.</text>
</comment>
<proteinExistence type="predicted"/>
<name>A0A2V0RKR1_9ZZZZ</name>
<protein>
    <submittedName>
        <fullName evidence="1">Uncharacterized protein</fullName>
    </submittedName>
</protein>
<evidence type="ECO:0000313" key="1">
    <source>
        <dbReference type="EMBL" id="GBH22172.1"/>
    </source>
</evidence>
<organism evidence="1">
    <name type="scientific">viral metagenome</name>
    <dbReference type="NCBI Taxonomy" id="1070528"/>
    <lineage>
        <taxon>unclassified sequences</taxon>
        <taxon>metagenomes</taxon>
        <taxon>organismal metagenomes</taxon>
    </lineage>
</organism>